<evidence type="ECO:0000313" key="2">
    <source>
        <dbReference type="EMBL" id="KAK7576406.1"/>
    </source>
</evidence>
<feature type="region of interest" description="Disordered" evidence="1">
    <location>
        <begin position="315"/>
        <end position="366"/>
    </location>
</feature>
<sequence>MIFHPWRNELNELVNIDQKLKFFKNLEIIKINRKKFVFNDNLDMASILDELRNWDEESDDGDGINDTDERTANEFVVLDDRTQEGDIMDDIQCGSKKKTPVNKKKKENTIDLTAYPTPLVLSDDEYFELMRLLNEKQKKYCLHVLHEIKRVIEFQNLSAEALVAVAFAAADAADGLGVNDVVEIVEPPSPITEEQYAQLSVDEQAEQMRRVEQYVLQQAAASQPSPPRLEEIDQDRDPSLRFRIARGERALAEGCGVDFQNKPTVRCPPQPLSQHAPRPRTCSQSTKHYNIDTIQLCDEQILALPKKNRVMAAALEGAAPPHPGPQVPPPNGRGQGCGARARGDNVPQAHLTPPQNVLSSKEEDWE</sequence>
<reference evidence="2 3" key="1">
    <citation type="submission" date="2024-03" db="EMBL/GenBank/DDBJ databases">
        <title>Adaptation during the transition from Ophiocordyceps entomopathogen to insect associate is accompanied by gene loss and intensified selection.</title>
        <authorList>
            <person name="Ward C.M."/>
            <person name="Onetto C.A."/>
            <person name="Borneman A.R."/>
        </authorList>
    </citation>
    <scope>NUCLEOTIDE SEQUENCE [LARGE SCALE GENOMIC DNA]</scope>
    <source>
        <strain evidence="2">AWRI1</strain>
        <tissue evidence="2">Single Adult Female</tissue>
    </source>
</reference>
<organism evidence="2 3">
    <name type="scientific">Parthenolecanium corni</name>
    <dbReference type="NCBI Taxonomy" id="536013"/>
    <lineage>
        <taxon>Eukaryota</taxon>
        <taxon>Metazoa</taxon>
        <taxon>Ecdysozoa</taxon>
        <taxon>Arthropoda</taxon>
        <taxon>Hexapoda</taxon>
        <taxon>Insecta</taxon>
        <taxon>Pterygota</taxon>
        <taxon>Neoptera</taxon>
        <taxon>Paraneoptera</taxon>
        <taxon>Hemiptera</taxon>
        <taxon>Sternorrhyncha</taxon>
        <taxon>Coccoidea</taxon>
        <taxon>Coccidae</taxon>
        <taxon>Parthenolecanium</taxon>
    </lineage>
</organism>
<dbReference type="EMBL" id="JBBCAQ010000036">
    <property type="protein sequence ID" value="KAK7576406.1"/>
    <property type="molecule type" value="Genomic_DNA"/>
</dbReference>
<evidence type="ECO:0000256" key="1">
    <source>
        <dbReference type="SAM" id="MobiDB-lite"/>
    </source>
</evidence>
<dbReference type="Proteomes" id="UP001367676">
    <property type="component" value="Unassembled WGS sequence"/>
</dbReference>
<evidence type="ECO:0000313" key="3">
    <source>
        <dbReference type="Proteomes" id="UP001367676"/>
    </source>
</evidence>
<feature type="compositionally biased region" description="Pro residues" evidence="1">
    <location>
        <begin position="320"/>
        <end position="331"/>
    </location>
</feature>
<protein>
    <submittedName>
        <fullName evidence="2">Uncharacterized protein</fullName>
    </submittedName>
</protein>
<comment type="caution">
    <text evidence="2">The sequence shown here is derived from an EMBL/GenBank/DDBJ whole genome shotgun (WGS) entry which is preliminary data.</text>
</comment>
<dbReference type="AlphaFoldDB" id="A0AAN9XZC9"/>
<gene>
    <name evidence="2" type="ORF">V9T40_012692</name>
</gene>
<proteinExistence type="predicted"/>
<accession>A0AAN9XZC9</accession>
<keyword evidence="3" id="KW-1185">Reference proteome</keyword>
<name>A0AAN9XZC9_9HEMI</name>